<keyword evidence="4" id="KW-1185">Reference proteome</keyword>
<dbReference type="Proteomes" id="UP000291334">
    <property type="component" value="Unassembled WGS sequence"/>
</dbReference>
<evidence type="ECO:0000259" key="1">
    <source>
        <dbReference type="Pfam" id="PF02464"/>
    </source>
</evidence>
<sequence>MHSVEQAVHFLEKYNLVLSTAESSTAGLLASTVAAVPGCDGVLESGFVVYSKRAMHACLGVDLRTIESFGMNSEEVAREMALGVLVASSADIILAITGANSADEQASEQSLEGTMCFACATRLDEHRGVTSETVSFTGDDNDRRHAAVRHALLQLPYYYERLRQT</sequence>
<evidence type="ECO:0000313" key="3">
    <source>
        <dbReference type="EMBL" id="TBV09981.1"/>
    </source>
</evidence>
<accession>A0A4Q9RBV8</accession>
<dbReference type="RefSeq" id="WP_131174261.1">
    <property type="nucleotide sequence ID" value="NZ_QJUL01000001.1"/>
</dbReference>
<organism evidence="2 5">
    <name type="scientific">Phytopseudomonas dryadis</name>
    <dbReference type="NCBI Taxonomy" id="2487520"/>
    <lineage>
        <taxon>Bacteria</taxon>
        <taxon>Pseudomonadati</taxon>
        <taxon>Pseudomonadota</taxon>
        <taxon>Gammaproteobacteria</taxon>
        <taxon>Pseudomonadales</taxon>
        <taxon>Pseudomonadaceae</taxon>
        <taxon>Phytopseudomonas</taxon>
    </lineage>
</organism>
<proteinExistence type="predicted"/>
<dbReference type="InterPro" id="IPR036653">
    <property type="entry name" value="CinA-like_C"/>
</dbReference>
<feature type="domain" description="CinA C-terminal" evidence="1">
    <location>
        <begin position="5"/>
        <end position="155"/>
    </location>
</feature>
<dbReference type="Gene3D" id="3.90.950.20">
    <property type="entry name" value="CinA-like"/>
    <property type="match status" value="1"/>
</dbReference>
<gene>
    <name evidence="3" type="ORF">DNK34_00645</name>
    <name evidence="2" type="ORF">DNK44_00545</name>
</gene>
<dbReference type="SUPFAM" id="SSF142433">
    <property type="entry name" value="CinA-like"/>
    <property type="match status" value="1"/>
</dbReference>
<evidence type="ECO:0000313" key="4">
    <source>
        <dbReference type="Proteomes" id="UP000291334"/>
    </source>
</evidence>
<evidence type="ECO:0000313" key="5">
    <source>
        <dbReference type="Proteomes" id="UP000293172"/>
    </source>
</evidence>
<comment type="caution">
    <text evidence="2">The sequence shown here is derived from an EMBL/GenBank/DDBJ whole genome shotgun (WGS) entry which is preliminary data.</text>
</comment>
<dbReference type="Pfam" id="PF02464">
    <property type="entry name" value="CinA"/>
    <property type="match status" value="1"/>
</dbReference>
<dbReference type="EMBL" id="QJUM01000001">
    <property type="protein sequence ID" value="TBV09981.1"/>
    <property type="molecule type" value="Genomic_DNA"/>
</dbReference>
<reference evidence="4 5" key="1">
    <citation type="submission" date="2018-06" db="EMBL/GenBank/DDBJ databases">
        <title>Three novel Pseudomonas species isolated from symptomatic oak.</title>
        <authorList>
            <person name="Bueno-Gonzalez V."/>
            <person name="Brady C."/>
        </authorList>
    </citation>
    <scope>NUCLEOTIDE SEQUENCE [LARGE SCALE GENOMIC DNA]</scope>
    <source>
        <strain evidence="3 4">P26B</strain>
        <strain evidence="2 5">P6B</strain>
    </source>
</reference>
<dbReference type="OrthoDB" id="9801454at2"/>
<evidence type="ECO:0000313" key="2">
    <source>
        <dbReference type="EMBL" id="TBU97509.1"/>
    </source>
</evidence>
<dbReference type="Proteomes" id="UP000293172">
    <property type="component" value="Unassembled WGS sequence"/>
</dbReference>
<dbReference type="EMBL" id="QJUL01000001">
    <property type="protein sequence ID" value="TBU97509.1"/>
    <property type="molecule type" value="Genomic_DNA"/>
</dbReference>
<dbReference type="AlphaFoldDB" id="A0A4Q9RBV8"/>
<protein>
    <submittedName>
        <fullName evidence="2">Ompetence-damaged protein</fullName>
    </submittedName>
</protein>
<dbReference type="InterPro" id="IPR008136">
    <property type="entry name" value="CinA_C"/>
</dbReference>
<dbReference type="NCBIfam" id="TIGR00199">
    <property type="entry name" value="PncC_domain"/>
    <property type="match status" value="1"/>
</dbReference>
<name>A0A4Q9RBV8_9GAMM</name>